<reference evidence="1" key="1">
    <citation type="submission" date="2023-04" db="EMBL/GenBank/DDBJ databases">
        <title>A chromosome-level genome assembly of the parasitoid wasp Eretmocerus hayati.</title>
        <authorList>
            <person name="Zhong Y."/>
            <person name="Liu S."/>
            <person name="Liu Y."/>
        </authorList>
    </citation>
    <scope>NUCLEOTIDE SEQUENCE</scope>
    <source>
        <strain evidence="1">ZJU_SS_LIU_2023</strain>
    </source>
</reference>
<gene>
    <name evidence="1" type="ORF">QAD02_003791</name>
</gene>
<comment type="caution">
    <text evidence="1">The sequence shown here is derived from an EMBL/GenBank/DDBJ whole genome shotgun (WGS) entry which is preliminary data.</text>
</comment>
<dbReference type="EMBL" id="CM056743">
    <property type="protein sequence ID" value="KAJ8672532.1"/>
    <property type="molecule type" value="Genomic_DNA"/>
</dbReference>
<name>A0ACC2NN64_9HYME</name>
<proteinExistence type="predicted"/>
<accession>A0ACC2NN64</accession>
<sequence length="255" mass="28266">MYVGSHQASGTRKVTSSTAEDLAGSCVLLTATLTTAYSRPSARPILGASRPIAAVVTSSSPRTAPQSSINVVPPSTATAGACHLQNDVPEPDTQRGPSTRVFERSFSEIDSGEPIIVGCRTIVEALKNDVGVERESPKELMVNNGSYLDVLSGRDMDSFINFYSLWFFERFKINTDFSKLSVESRDSDPDFLDGLEVRRRLRVVNDTAGRATELTEEYINRTKVKDLKQALLLTILHYKRTYRDANKRTIVERNK</sequence>
<dbReference type="Proteomes" id="UP001239111">
    <property type="component" value="Chromosome 3"/>
</dbReference>
<organism evidence="1 2">
    <name type="scientific">Eretmocerus hayati</name>
    <dbReference type="NCBI Taxonomy" id="131215"/>
    <lineage>
        <taxon>Eukaryota</taxon>
        <taxon>Metazoa</taxon>
        <taxon>Ecdysozoa</taxon>
        <taxon>Arthropoda</taxon>
        <taxon>Hexapoda</taxon>
        <taxon>Insecta</taxon>
        <taxon>Pterygota</taxon>
        <taxon>Neoptera</taxon>
        <taxon>Endopterygota</taxon>
        <taxon>Hymenoptera</taxon>
        <taxon>Apocrita</taxon>
        <taxon>Proctotrupomorpha</taxon>
        <taxon>Chalcidoidea</taxon>
        <taxon>Aphelinidae</taxon>
        <taxon>Aphelininae</taxon>
        <taxon>Eretmocerus</taxon>
    </lineage>
</organism>
<keyword evidence="2" id="KW-1185">Reference proteome</keyword>
<evidence type="ECO:0000313" key="2">
    <source>
        <dbReference type="Proteomes" id="UP001239111"/>
    </source>
</evidence>
<evidence type="ECO:0000313" key="1">
    <source>
        <dbReference type="EMBL" id="KAJ8672532.1"/>
    </source>
</evidence>
<protein>
    <submittedName>
        <fullName evidence="1">Uncharacterized protein</fullName>
    </submittedName>
</protein>